<comment type="pathway">
    <text evidence="11">Phospholipid metabolism; phosphatidylethanolamine biosynthesis; phosphatidylethanolamine from CDP-diacylglycerol: step 2/2.</text>
</comment>
<comment type="subunit">
    <text evidence="11">Heterodimer of a large membrane-associated beta subunit and a small pyruvoyl-containing alpha subunit.</text>
</comment>
<keyword evidence="9 11" id="KW-1208">Phospholipid metabolism</keyword>
<feature type="chain" id="PRO_5023545903" description="Phosphatidylserine decarboxylase beta chain" evidence="11">
    <location>
        <begin position="1"/>
        <end position="194"/>
    </location>
</feature>
<dbReference type="AlphaFoldDB" id="A0A318N0D4"/>
<dbReference type="GO" id="GO:0004609">
    <property type="term" value="F:phosphatidylserine decarboxylase activity"/>
    <property type="evidence" value="ECO:0007669"/>
    <property type="project" value="UniProtKB-UniRule"/>
</dbReference>
<keyword evidence="7 11" id="KW-0594">Phospholipid biosynthesis</keyword>
<dbReference type="GO" id="GO:0005886">
    <property type="term" value="C:plasma membrane"/>
    <property type="evidence" value="ECO:0007669"/>
    <property type="project" value="UniProtKB-SubCell"/>
</dbReference>
<feature type="site" description="Cleavage (non-hydrolytic); by autocatalysis" evidence="11">
    <location>
        <begin position="194"/>
        <end position="195"/>
    </location>
</feature>
<feature type="transmembrane region" description="Helical" evidence="12">
    <location>
        <begin position="39"/>
        <end position="58"/>
    </location>
</feature>
<dbReference type="GO" id="GO:0006646">
    <property type="term" value="P:phosphatidylethanolamine biosynthetic process"/>
    <property type="evidence" value="ECO:0007669"/>
    <property type="project" value="UniProtKB-UniRule"/>
</dbReference>
<dbReference type="PANTHER" id="PTHR35809">
    <property type="entry name" value="ARCHAETIDYLSERINE DECARBOXYLASE PROENZYME-RELATED"/>
    <property type="match status" value="1"/>
</dbReference>
<organism evidence="13 14">
    <name type="scientific">Commensalibacter melissae</name>
    <dbReference type="NCBI Taxonomy" id="2070537"/>
    <lineage>
        <taxon>Bacteria</taxon>
        <taxon>Pseudomonadati</taxon>
        <taxon>Pseudomonadota</taxon>
        <taxon>Alphaproteobacteria</taxon>
        <taxon>Acetobacterales</taxon>
        <taxon>Acetobacteraceae</taxon>
    </lineage>
</organism>
<keyword evidence="3 11" id="KW-0210">Decarboxylase</keyword>
<comment type="function">
    <text evidence="11">Catalyzes the formation of phosphatidylethanolamine (PtdEtn) from phosphatidylserine (PtdSer).</text>
</comment>
<dbReference type="InterPro" id="IPR003817">
    <property type="entry name" value="PS_Dcarbxylase"/>
</dbReference>
<evidence type="ECO:0000256" key="4">
    <source>
        <dbReference type="ARBA" id="ARBA00023098"/>
    </source>
</evidence>
<evidence type="ECO:0000256" key="9">
    <source>
        <dbReference type="ARBA" id="ARBA00023264"/>
    </source>
</evidence>
<feature type="active site" description="Schiff-base intermediate with substrate; via pyruvic acid" evidence="11">
    <location>
        <position position="195"/>
    </location>
</feature>
<evidence type="ECO:0000256" key="3">
    <source>
        <dbReference type="ARBA" id="ARBA00022793"/>
    </source>
</evidence>
<keyword evidence="1 11" id="KW-1003">Cell membrane</keyword>
<proteinExistence type="inferred from homology"/>
<dbReference type="Pfam" id="PF02666">
    <property type="entry name" value="PS_Dcarbxylase"/>
    <property type="match status" value="1"/>
</dbReference>
<comment type="subcellular location">
    <subcellularLocation>
        <location evidence="11">Cell membrane</location>
        <topology evidence="11">Peripheral membrane protein</topology>
    </subcellularLocation>
</comment>
<name>A0A318N0D4_9PROT</name>
<keyword evidence="2 11" id="KW-0444">Lipid biosynthesis</keyword>
<comment type="cofactor">
    <cofactor evidence="11">
        <name>pyruvate</name>
        <dbReference type="ChEBI" id="CHEBI:15361"/>
    </cofactor>
    <text evidence="11">Binds 1 pyruvoyl group covalently per subunit.</text>
</comment>
<keyword evidence="12" id="KW-0812">Transmembrane</keyword>
<dbReference type="PANTHER" id="PTHR35809:SF1">
    <property type="entry name" value="ARCHAETIDYLSERINE DECARBOXYLASE PROENZYME-RELATED"/>
    <property type="match status" value="1"/>
</dbReference>
<evidence type="ECO:0000256" key="8">
    <source>
        <dbReference type="ARBA" id="ARBA00023239"/>
    </source>
</evidence>
<sequence>MSILHSIRTNISKPHKAGYPFLCISALISFIGYRIHARIGHLIGLIGSLFFGFCWYFFRNPKRIIPHKNDILISPADGTVSAINYIPPPVDLGLGDKPVWRISIFLSIFNVHLQRIPVAGKITARSYIKGKFFNASLDKASEHNERNAICITLPDGKKVVVVQIAGLIARRIVCNADINQQFNMGDIYGLIRFGSRVDLYLPDGCQPCIEVGQTMIGGETIVAKL</sequence>
<protein>
    <recommendedName>
        <fullName evidence="11">Phosphatidylserine decarboxylase proenzyme</fullName>
        <ecNumber evidence="11">4.1.1.65</ecNumber>
    </recommendedName>
    <component>
        <recommendedName>
            <fullName evidence="11">Phosphatidylserine decarboxylase alpha chain</fullName>
        </recommendedName>
    </component>
    <component>
        <recommendedName>
            <fullName evidence="11">Phosphatidylserine decarboxylase beta chain</fullName>
        </recommendedName>
    </component>
</protein>
<keyword evidence="10 11" id="KW-0670">Pyruvate</keyword>
<accession>A0A318N0D4</accession>
<keyword evidence="12" id="KW-1133">Transmembrane helix</keyword>
<dbReference type="UniPathway" id="UPA00558">
    <property type="reaction ID" value="UER00616"/>
</dbReference>
<comment type="catalytic activity">
    <reaction evidence="11">
        <text>a 1,2-diacyl-sn-glycero-3-phospho-L-serine + H(+) = a 1,2-diacyl-sn-glycero-3-phosphoethanolamine + CO2</text>
        <dbReference type="Rhea" id="RHEA:20828"/>
        <dbReference type="ChEBI" id="CHEBI:15378"/>
        <dbReference type="ChEBI" id="CHEBI:16526"/>
        <dbReference type="ChEBI" id="CHEBI:57262"/>
        <dbReference type="ChEBI" id="CHEBI:64612"/>
        <dbReference type="EC" id="4.1.1.65"/>
    </reaction>
</comment>
<dbReference type="Proteomes" id="UP000247565">
    <property type="component" value="Unassembled WGS sequence"/>
</dbReference>
<keyword evidence="8 11" id="KW-0456">Lyase</keyword>
<feature type="modified residue" description="Pyruvic acid (Ser); by autocatalysis" evidence="11">
    <location>
        <position position="195"/>
    </location>
</feature>
<reference evidence="13 14" key="1">
    <citation type="submission" date="2018-05" db="EMBL/GenBank/DDBJ databases">
        <title>Reference genomes for bee gut microbiota database.</title>
        <authorList>
            <person name="Ellegaard K.M."/>
        </authorList>
    </citation>
    <scope>NUCLEOTIDE SEQUENCE [LARGE SCALE GENOMIC DNA]</scope>
    <source>
        <strain evidence="13 14">ESL0284</strain>
    </source>
</reference>
<dbReference type="InterPro" id="IPR033175">
    <property type="entry name" value="PSD-A"/>
</dbReference>
<dbReference type="NCBIfam" id="NF003678">
    <property type="entry name" value="PRK05305.1-2"/>
    <property type="match status" value="1"/>
</dbReference>
<evidence type="ECO:0000256" key="11">
    <source>
        <dbReference type="HAMAP-Rule" id="MF_00664"/>
    </source>
</evidence>
<evidence type="ECO:0000256" key="5">
    <source>
        <dbReference type="ARBA" id="ARBA00023136"/>
    </source>
</evidence>
<dbReference type="OrthoDB" id="9790893at2"/>
<gene>
    <name evidence="11" type="primary">psd</name>
    <name evidence="13" type="ORF">DK869_02135</name>
</gene>
<keyword evidence="4 11" id="KW-0443">Lipid metabolism</keyword>
<evidence type="ECO:0000256" key="12">
    <source>
        <dbReference type="SAM" id="Phobius"/>
    </source>
</evidence>
<evidence type="ECO:0000256" key="1">
    <source>
        <dbReference type="ARBA" id="ARBA00022475"/>
    </source>
</evidence>
<dbReference type="NCBIfam" id="NF003679">
    <property type="entry name" value="PRK05305.1-3"/>
    <property type="match status" value="1"/>
</dbReference>
<evidence type="ECO:0000256" key="6">
    <source>
        <dbReference type="ARBA" id="ARBA00023145"/>
    </source>
</evidence>
<comment type="similarity">
    <text evidence="11">Belongs to the phosphatidylserine decarboxylase family. PSD-A subfamily.</text>
</comment>
<evidence type="ECO:0000313" key="13">
    <source>
        <dbReference type="EMBL" id="PXZ01819.1"/>
    </source>
</evidence>
<comment type="PTM">
    <text evidence="11">Is synthesized initially as an inactive proenzyme. Formation of the active enzyme involves a self-maturation process in which the active site pyruvoyl group is generated from an internal serine residue via an autocatalytic post-translational modification. Two non-identical subunits are generated from the proenzyme in this reaction, and the pyruvate is formed at the N-terminus of the alpha chain, which is derived from the carboxyl end of the proenzyme. The post-translation cleavage follows an unusual pathway, termed non-hydrolytic serinolysis, in which the side chain hydroxyl group of the serine supplies its oxygen atom to form the C-terminus of the beta chain, while the remainder of the serine residue undergoes an oxidative deamination to produce ammonia and the pyruvoyl prosthetic group on the alpha chain.</text>
</comment>
<dbReference type="EC" id="4.1.1.65" evidence="11"/>
<evidence type="ECO:0000256" key="2">
    <source>
        <dbReference type="ARBA" id="ARBA00022516"/>
    </source>
</evidence>
<dbReference type="HAMAP" id="MF_00664">
    <property type="entry name" value="PS_decarb_PSD_A"/>
    <property type="match status" value="1"/>
</dbReference>
<keyword evidence="14" id="KW-1185">Reference proteome</keyword>
<keyword evidence="6 11" id="KW-0865">Zymogen</keyword>
<comment type="caution">
    <text evidence="13">The sequence shown here is derived from an EMBL/GenBank/DDBJ whole genome shotgun (WGS) entry which is preliminary data.</text>
</comment>
<keyword evidence="5 11" id="KW-0472">Membrane</keyword>
<evidence type="ECO:0000256" key="7">
    <source>
        <dbReference type="ARBA" id="ARBA00023209"/>
    </source>
</evidence>
<feature type="transmembrane region" description="Helical" evidence="12">
    <location>
        <begin position="17"/>
        <end position="33"/>
    </location>
</feature>
<dbReference type="EMBL" id="QGLT01000001">
    <property type="protein sequence ID" value="PXZ01819.1"/>
    <property type="molecule type" value="Genomic_DNA"/>
</dbReference>
<evidence type="ECO:0000256" key="10">
    <source>
        <dbReference type="ARBA" id="ARBA00023317"/>
    </source>
</evidence>
<feature type="chain" id="PRO_5023545902" description="Phosphatidylserine decarboxylase alpha chain" evidence="11">
    <location>
        <begin position="195"/>
        <end position="225"/>
    </location>
</feature>
<evidence type="ECO:0000313" key="14">
    <source>
        <dbReference type="Proteomes" id="UP000247565"/>
    </source>
</evidence>